<sequence length="250" mass="25031">MPLPQVVTTALATVAAAPRLLVATDFDGVLAPFVLDPMDARAQPGTLASLTSLAALPATWSAVVSGRDLATLDELTGLTGSAVTRIGSHGAESSRGGPLPDGTAAALATLRGAVEAAVAARDPRIRLEHKPTAVVLHTRGLPDEALSTAAAIADEAAATEGVTHLAGKGVHELSVLQADKGTALRDLATELDVDAVVYLGDDVTDEHAFAVLGAGDLGIKVGPGETAAAVRVDDAAAVPEVLAALTSLRA</sequence>
<accession>A0A1L3MDH4</accession>
<reference evidence="4 5" key="1">
    <citation type="submission" date="2015-11" db="EMBL/GenBank/DDBJ databases">
        <authorList>
            <person name="Zhang Y."/>
            <person name="Guo Z."/>
        </authorList>
    </citation>
    <scope>NUCLEOTIDE SEQUENCE [LARGE SCALE GENOMIC DNA]</scope>
    <source>
        <strain evidence="4 5">YFY001</strain>
    </source>
</reference>
<evidence type="ECO:0000256" key="3">
    <source>
        <dbReference type="RuleBase" id="RU361117"/>
    </source>
</evidence>
<dbReference type="NCBIfam" id="TIGR00685">
    <property type="entry name" value="T6PP"/>
    <property type="match status" value="1"/>
</dbReference>
<dbReference type="KEGG" id="jte:ASJ30_01655"/>
<organism evidence="4 5">
    <name type="scientific">Janibacter indicus</name>
    <dbReference type="NCBI Taxonomy" id="857417"/>
    <lineage>
        <taxon>Bacteria</taxon>
        <taxon>Bacillati</taxon>
        <taxon>Actinomycetota</taxon>
        <taxon>Actinomycetes</taxon>
        <taxon>Micrococcales</taxon>
        <taxon>Intrasporangiaceae</taxon>
        <taxon>Janibacter</taxon>
    </lineage>
</organism>
<keyword evidence="3" id="KW-0460">Magnesium</keyword>
<dbReference type="Proteomes" id="UP000182938">
    <property type="component" value="Chromosome"/>
</dbReference>
<dbReference type="EC" id="3.1.3.12" evidence="3"/>
<dbReference type="InterPro" id="IPR003337">
    <property type="entry name" value="Trehalose_PPase"/>
</dbReference>
<dbReference type="Pfam" id="PF02358">
    <property type="entry name" value="Trehalose_PPase"/>
    <property type="match status" value="1"/>
</dbReference>
<gene>
    <name evidence="4" type="ORF">ASJ30_01655</name>
</gene>
<comment type="similarity">
    <text evidence="3">Belongs to the trehalose phosphatase family.</text>
</comment>
<dbReference type="Gene3D" id="3.30.70.1020">
    <property type="entry name" value="Trehalose-6-phosphate phosphatase related protein, domain 2"/>
    <property type="match status" value="1"/>
</dbReference>
<dbReference type="Gene3D" id="3.40.50.1000">
    <property type="entry name" value="HAD superfamily/HAD-like"/>
    <property type="match status" value="1"/>
</dbReference>
<dbReference type="UniPathway" id="UPA00299"/>
<evidence type="ECO:0000256" key="2">
    <source>
        <dbReference type="ARBA" id="ARBA00024179"/>
    </source>
</evidence>
<comment type="catalytic activity">
    <reaction evidence="3">
        <text>alpha,alpha-trehalose 6-phosphate + H2O = alpha,alpha-trehalose + phosphate</text>
        <dbReference type="Rhea" id="RHEA:23420"/>
        <dbReference type="ChEBI" id="CHEBI:15377"/>
        <dbReference type="ChEBI" id="CHEBI:16551"/>
        <dbReference type="ChEBI" id="CHEBI:43474"/>
        <dbReference type="ChEBI" id="CHEBI:58429"/>
        <dbReference type="EC" id="3.1.3.12"/>
    </reaction>
</comment>
<dbReference type="InterPro" id="IPR044651">
    <property type="entry name" value="OTSB-like"/>
</dbReference>
<dbReference type="AlphaFoldDB" id="A0A1L3MDH4"/>
<evidence type="ECO:0000313" key="5">
    <source>
        <dbReference type="Proteomes" id="UP000182938"/>
    </source>
</evidence>
<dbReference type="InterPro" id="IPR036412">
    <property type="entry name" value="HAD-like_sf"/>
</dbReference>
<dbReference type="RefSeq" id="WP_072623565.1">
    <property type="nucleotide sequence ID" value="NZ_CP013290.1"/>
</dbReference>
<keyword evidence="3" id="KW-0479">Metal-binding</keyword>
<dbReference type="GO" id="GO:0005992">
    <property type="term" value="P:trehalose biosynthetic process"/>
    <property type="evidence" value="ECO:0007669"/>
    <property type="project" value="UniProtKB-UniPathway"/>
</dbReference>
<dbReference type="GO" id="GO:0004805">
    <property type="term" value="F:trehalose-phosphatase activity"/>
    <property type="evidence" value="ECO:0007669"/>
    <property type="project" value="UniProtKB-EC"/>
</dbReference>
<dbReference type="GO" id="GO:0046872">
    <property type="term" value="F:metal ion binding"/>
    <property type="evidence" value="ECO:0007669"/>
    <property type="project" value="UniProtKB-KW"/>
</dbReference>
<comment type="cofactor">
    <cofactor evidence="3">
        <name>Mg(2+)</name>
        <dbReference type="ChEBI" id="CHEBI:18420"/>
    </cofactor>
</comment>
<proteinExistence type="inferred from homology"/>
<evidence type="ECO:0000256" key="1">
    <source>
        <dbReference type="ARBA" id="ARBA00022801"/>
    </source>
</evidence>
<dbReference type="InterPro" id="IPR023214">
    <property type="entry name" value="HAD_sf"/>
</dbReference>
<dbReference type="PANTHER" id="PTHR43768">
    <property type="entry name" value="TREHALOSE 6-PHOSPHATE PHOSPHATASE"/>
    <property type="match status" value="1"/>
</dbReference>
<dbReference type="EMBL" id="CP013290">
    <property type="protein sequence ID" value="APH00393.1"/>
    <property type="molecule type" value="Genomic_DNA"/>
</dbReference>
<comment type="pathway">
    <text evidence="3">Glycan biosynthesis; trehalose biosynthesis.</text>
</comment>
<keyword evidence="1 3" id="KW-0378">Hydrolase</keyword>
<comment type="function">
    <text evidence="2 3">Removes the phosphate from trehalose 6-phosphate to produce free trehalose.</text>
</comment>
<name>A0A1L3MDH4_9MICO</name>
<protein>
    <recommendedName>
        <fullName evidence="3">Trehalose 6-phosphate phosphatase</fullName>
        <ecNumber evidence="3">3.1.3.12</ecNumber>
    </recommendedName>
</protein>
<dbReference type="PANTHER" id="PTHR43768:SF3">
    <property type="entry name" value="TREHALOSE 6-PHOSPHATE PHOSPHATASE"/>
    <property type="match status" value="1"/>
</dbReference>
<keyword evidence="5" id="KW-1185">Reference proteome</keyword>
<evidence type="ECO:0000313" key="4">
    <source>
        <dbReference type="EMBL" id="APH00393.1"/>
    </source>
</evidence>
<dbReference type="SUPFAM" id="SSF56784">
    <property type="entry name" value="HAD-like"/>
    <property type="match status" value="1"/>
</dbReference>